<dbReference type="PANTHER" id="PTHR47618">
    <property type="entry name" value="BIFUNCTIONAL OLIGORIBONUCLEASE AND PAP PHOSPHATASE NRNA"/>
    <property type="match status" value="1"/>
</dbReference>
<evidence type="ECO:0000259" key="1">
    <source>
        <dbReference type="Pfam" id="PF01368"/>
    </source>
</evidence>
<keyword evidence="4" id="KW-1185">Reference proteome</keyword>
<dbReference type="Proteomes" id="UP000231134">
    <property type="component" value="Unassembled WGS sequence"/>
</dbReference>
<dbReference type="GO" id="GO:0003676">
    <property type="term" value="F:nucleic acid binding"/>
    <property type="evidence" value="ECO:0007669"/>
    <property type="project" value="InterPro"/>
</dbReference>
<dbReference type="Gene3D" id="3.10.310.30">
    <property type="match status" value="1"/>
</dbReference>
<protein>
    <submittedName>
        <fullName evidence="3">Phosphoesterase RecJ-like protein</fullName>
    </submittedName>
</protein>
<evidence type="ECO:0000259" key="2">
    <source>
        <dbReference type="Pfam" id="PF02272"/>
    </source>
</evidence>
<dbReference type="InterPro" id="IPR001667">
    <property type="entry name" value="DDH_dom"/>
</dbReference>
<dbReference type="Pfam" id="PF01368">
    <property type="entry name" value="DHH"/>
    <property type="match status" value="1"/>
</dbReference>
<reference evidence="3 4" key="1">
    <citation type="submission" date="2017-11" db="EMBL/GenBank/DDBJ databases">
        <title>Animal gut microbial communities from fecal samples from Wisconsin, USA.</title>
        <authorList>
            <person name="Neumann A."/>
        </authorList>
    </citation>
    <scope>NUCLEOTIDE SEQUENCE [LARGE SCALE GENOMIC DNA]</scope>
    <source>
        <strain evidence="3 4">UWS3</strain>
    </source>
</reference>
<evidence type="ECO:0000313" key="3">
    <source>
        <dbReference type="EMBL" id="PJJ42429.1"/>
    </source>
</evidence>
<dbReference type="InterPro" id="IPR038763">
    <property type="entry name" value="DHH_sf"/>
</dbReference>
<feature type="domain" description="DDH" evidence="1">
    <location>
        <begin position="39"/>
        <end position="179"/>
    </location>
</feature>
<organism evidence="3 4">
    <name type="scientific">Hallerella succinigenes</name>
    <dbReference type="NCBI Taxonomy" id="1896222"/>
    <lineage>
        <taxon>Bacteria</taxon>
        <taxon>Pseudomonadati</taxon>
        <taxon>Fibrobacterota</taxon>
        <taxon>Fibrobacteria</taxon>
        <taxon>Fibrobacterales</taxon>
        <taxon>Fibrobacteraceae</taxon>
        <taxon>Hallerella</taxon>
    </lineage>
</organism>
<dbReference type="AlphaFoldDB" id="A0A2M9A9P1"/>
<feature type="domain" description="DHHA1" evidence="2">
    <location>
        <begin position="240"/>
        <end position="338"/>
    </location>
</feature>
<comment type="caution">
    <text evidence="3">The sequence shown here is derived from an EMBL/GenBank/DDBJ whole genome shotgun (WGS) entry which is preliminary data.</text>
</comment>
<evidence type="ECO:0000313" key="4">
    <source>
        <dbReference type="Proteomes" id="UP000231134"/>
    </source>
</evidence>
<dbReference type="InterPro" id="IPR003156">
    <property type="entry name" value="DHHA1_dom"/>
</dbReference>
<dbReference type="InterPro" id="IPR051319">
    <property type="entry name" value="Oligoribo/pAp-PDE_c-di-AMP_PDE"/>
</dbReference>
<sequence>MGSFSRNFQLTPPLELLTFLQKRFTCMTIEEILSKASSVAIFGHVRPDGDCIGSCLGLYNYIADNFPNVQAQVFAEAFPPSYNLLNGADKILHEYDGRDVDLAFLMDTPSFERCGANGVECLKKAKFTCNIDHHISNPLNLCTVNFVEPSASSASEVLYFLLDSNKVSKNTANSMYLGIVHDTGAFKFSCTSKRTMTAVGDFIDKGCDFAQIINDTYYTRSYKATLITGLAMEKCKLGLDGKVVYSYVTPEDMQRFDVTPMDLGSVVDTIREVSETEVALFMYPVNGQYKISLRSNYIVDVNKIAGTFGGGGHAKAAGASTSEHPDVVIPKILKLIEAEL</sequence>
<gene>
    <name evidence="3" type="ORF">BGX16_2456</name>
</gene>
<proteinExistence type="predicted"/>
<dbReference type="EMBL" id="PGEX01000001">
    <property type="protein sequence ID" value="PJJ42429.1"/>
    <property type="molecule type" value="Genomic_DNA"/>
</dbReference>
<dbReference type="Gene3D" id="3.90.1640.10">
    <property type="entry name" value="inorganic pyrophosphatase (n-terminal core)"/>
    <property type="match status" value="1"/>
</dbReference>
<name>A0A2M9A9P1_9BACT</name>
<dbReference type="Pfam" id="PF02272">
    <property type="entry name" value="DHHA1"/>
    <property type="match status" value="1"/>
</dbReference>
<dbReference type="PANTHER" id="PTHR47618:SF1">
    <property type="entry name" value="BIFUNCTIONAL OLIGORIBONUCLEASE AND PAP PHOSPHATASE NRNA"/>
    <property type="match status" value="1"/>
</dbReference>
<accession>A0A2M9A9P1</accession>
<dbReference type="SUPFAM" id="SSF64182">
    <property type="entry name" value="DHH phosphoesterases"/>
    <property type="match status" value="1"/>
</dbReference>